<dbReference type="InterPro" id="IPR008894">
    <property type="entry name" value="QdtA_cupin_dom"/>
</dbReference>
<name>A0A087S2Y6_9ARCH</name>
<proteinExistence type="predicted"/>
<accession>A0A087S2Y6</accession>
<dbReference type="Pfam" id="PF05523">
    <property type="entry name" value="FdtA"/>
    <property type="match status" value="1"/>
</dbReference>
<gene>
    <name evidence="2" type="ORF">AAA799P11_00161</name>
</gene>
<evidence type="ECO:0000313" key="2">
    <source>
        <dbReference type="EMBL" id="KFM20090.1"/>
    </source>
</evidence>
<reference evidence="2 3" key="1">
    <citation type="submission" date="2014-06" db="EMBL/GenBank/DDBJ databases">
        <authorList>
            <person name="Ngugi D.K."/>
            <person name="Blom J."/>
            <person name="Alam I."/>
            <person name="Rashid M."/>
            <person name="Baalawi W."/>
            <person name="Zhang G."/>
            <person name="Hikmawan T."/>
            <person name="Guan Y."/>
            <person name="Antunes A."/>
            <person name="Siam R."/>
            <person name="El-Dorry H."/>
            <person name="Bajic V."/>
            <person name="Stingl U."/>
        </authorList>
    </citation>
    <scope>NUCLEOTIDE SEQUENCE [LARGE SCALE GENOMIC DNA]</scope>
    <source>
        <strain evidence="2">SCGC AAA799-P11</strain>
    </source>
</reference>
<keyword evidence="3" id="KW-1185">Reference proteome</keyword>
<dbReference type="AlphaFoldDB" id="A0A087S2Y6"/>
<evidence type="ECO:0000259" key="1">
    <source>
        <dbReference type="Pfam" id="PF05523"/>
    </source>
</evidence>
<dbReference type="Gene3D" id="2.60.120.10">
    <property type="entry name" value="Jelly Rolls"/>
    <property type="match status" value="1"/>
</dbReference>
<dbReference type="InterPro" id="IPR011051">
    <property type="entry name" value="RmlC_Cupin_sf"/>
</dbReference>
<sequence>MSENKIKWHTLEKHLTKDIHDGHVNGSLIPVWRDWDKTITVQPEMVYVTSINPGEIKGPHLHIIRHSYYVCIKGKVVFIIKEDSGKYLEIESSEEKPVLVEIPKNHSSAHINLSDEPSIILSVVNPSWKPDNRDEHNVTYDDYDWDKWKK</sequence>
<organism evidence="2 3">
    <name type="scientific">Marine Group I thaumarchaeote SCGC AAA799-P11</name>
    <dbReference type="NCBI Taxonomy" id="1502295"/>
    <lineage>
        <taxon>Archaea</taxon>
        <taxon>Nitrososphaerota</taxon>
        <taxon>Marine Group I</taxon>
    </lineage>
</organism>
<dbReference type="InterPro" id="IPR014710">
    <property type="entry name" value="RmlC-like_jellyroll"/>
</dbReference>
<dbReference type="EMBL" id="JOSZ01000002">
    <property type="protein sequence ID" value="KFM20090.1"/>
    <property type="molecule type" value="Genomic_DNA"/>
</dbReference>
<comment type="caution">
    <text evidence="2">The sequence shown here is derived from an EMBL/GenBank/DDBJ whole genome shotgun (WGS) entry which is preliminary data.</text>
</comment>
<protein>
    <submittedName>
        <fullName evidence="2">WxcM-like domain containing protein</fullName>
    </submittedName>
</protein>
<dbReference type="SUPFAM" id="SSF51182">
    <property type="entry name" value="RmlC-like cupins"/>
    <property type="match status" value="1"/>
</dbReference>
<evidence type="ECO:0000313" key="3">
    <source>
        <dbReference type="Proteomes" id="UP000029387"/>
    </source>
</evidence>
<dbReference type="Proteomes" id="UP000029387">
    <property type="component" value="Unassembled WGS sequence"/>
</dbReference>
<feature type="domain" description="Sugar 3,4-ketoisomerase QdtA cupin" evidence="1">
    <location>
        <begin position="18"/>
        <end position="134"/>
    </location>
</feature>